<dbReference type="AlphaFoldDB" id="A0A556P9X4"/>
<gene>
    <name evidence="2" type="ORF">FPQ13_11440</name>
</gene>
<accession>A0A556P9X4</accession>
<sequence>MLVGGSHVYRRKYYIVKKEFVEEFNEHFNKNNLPNQLKHGSRLIGRWMKENQDDTDTVEIFAIWEYDSYESYLKIESNVRNDKKHVERVKDWYEKNGGKAHVFNEYIVEVKNEALESTVKNDV</sequence>
<protein>
    <submittedName>
        <fullName evidence="2">Cytoplasmic protein</fullName>
    </submittedName>
</protein>
<dbReference type="SUPFAM" id="SSF54909">
    <property type="entry name" value="Dimeric alpha+beta barrel"/>
    <property type="match status" value="1"/>
</dbReference>
<dbReference type="OrthoDB" id="9816289at2"/>
<keyword evidence="3" id="KW-1185">Reference proteome</keyword>
<proteinExistence type="predicted"/>
<reference evidence="2 3" key="1">
    <citation type="submission" date="2019-07" db="EMBL/GenBank/DDBJ databases">
        <title>Allobacillus sp. nov. SKP isolated from shrimp paste of Euphausiacea.</title>
        <authorList>
            <person name="Kanchanasin P."/>
            <person name="Tanasupawat S."/>
            <person name="Shi W."/>
            <person name="Wu L."/>
            <person name="Ma J."/>
        </authorList>
    </citation>
    <scope>NUCLEOTIDE SEQUENCE [LARGE SCALE GENOMIC DNA]</scope>
    <source>
        <strain evidence="2 3">SKP4-8</strain>
    </source>
</reference>
<dbReference type="InterPro" id="IPR012577">
    <property type="entry name" value="NIPSNAP"/>
</dbReference>
<organism evidence="2 3">
    <name type="scientific">Allobacillus salarius</name>
    <dbReference type="NCBI Taxonomy" id="1955272"/>
    <lineage>
        <taxon>Bacteria</taxon>
        <taxon>Bacillati</taxon>
        <taxon>Bacillota</taxon>
        <taxon>Bacilli</taxon>
        <taxon>Bacillales</taxon>
        <taxon>Bacillaceae</taxon>
        <taxon>Allobacillus</taxon>
    </lineage>
</organism>
<dbReference type="InterPro" id="IPR011008">
    <property type="entry name" value="Dimeric_a/b-barrel"/>
</dbReference>
<evidence type="ECO:0000313" key="2">
    <source>
        <dbReference type="EMBL" id="TSJ61199.1"/>
    </source>
</evidence>
<dbReference type="Gene3D" id="3.30.70.100">
    <property type="match status" value="1"/>
</dbReference>
<comment type="caution">
    <text evidence="2">The sequence shown here is derived from an EMBL/GenBank/DDBJ whole genome shotgun (WGS) entry which is preliminary data.</text>
</comment>
<dbReference type="Pfam" id="PF07978">
    <property type="entry name" value="NIPSNAP"/>
    <property type="match status" value="1"/>
</dbReference>
<feature type="domain" description="NIPSNAP" evidence="1">
    <location>
        <begin position="13"/>
        <end position="89"/>
    </location>
</feature>
<evidence type="ECO:0000313" key="3">
    <source>
        <dbReference type="Proteomes" id="UP000316425"/>
    </source>
</evidence>
<dbReference type="EMBL" id="VMHE01000028">
    <property type="protein sequence ID" value="TSJ61199.1"/>
    <property type="molecule type" value="Genomic_DNA"/>
</dbReference>
<dbReference type="Proteomes" id="UP000316425">
    <property type="component" value="Unassembled WGS sequence"/>
</dbReference>
<name>A0A556P9X4_9BACI</name>
<evidence type="ECO:0000259" key="1">
    <source>
        <dbReference type="Pfam" id="PF07978"/>
    </source>
</evidence>
<dbReference type="RefSeq" id="WP_144089483.1">
    <property type="nucleotide sequence ID" value="NZ_VMHE01000028.1"/>
</dbReference>